<protein>
    <submittedName>
        <fullName evidence="1">Uncharacterized protein</fullName>
    </submittedName>
</protein>
<dbReference type="Proteomes" id="UP001155241">
    <property type="component" value="Unassembled WGS sequence"/>
</dbReference>
<evidence type="ECO:0000313" key="2">
    <source>
        <dbReference type="Proteomes" id="UP001155241"/>
    </source>
</evidence>
<gene>
    <name evidence="1" type="ORF">NG895_14935</name>
</gene>
<name>A0A9X2JGN8_9BACT</name>
<evidence type="ECO:0000313" key="1">
    <source>
        <dbReference type="EMBL" id="MCO6045205.1"/>
    </source>
</evidence>
<sequence>MRLEDRMYSEADTQTVIKYASHPDWHLDKAHAMYELALRALDDPSLLNTAWNCIGREIVFVTRQGTPLGMPAAAVLLEAGQDVVEKVLVEAMQDWSFEQQRSLFFGAVEKSGRRIFFDRLQANYDFVPKIEVNKDGSTS</sequence>
<comment type="caution">
    <text evidence="1">The sequence shown here is derived from an EMBL/GenBank/DDBJ whole genome shotgun (WGS) entry which is preliminary data.</text>
</comment>
<accession>A0A9X2JGN8</accession>
<dbReference type="RefSeq" id="WP_252853315.1">
    <property type="nucleotide sequence ID" value="NZ_JAMXLR010000051.1"/>
</dbReference>
<organism evidence="1 2">
    <name type="scientific">Aeoliella straminimaris</name>
    <dbReference type="NCBI Taxonomy" id="2954799"/>
    <lineage>
        <taxon>Bacteria</taxon>
        <taxon>Pseudomonadati</taxon>
        <taxon>Planctomycetota</taxon>
        <taxon>Planctomycetia</taxon>
        <taxon>Pirellulales</taxon>
        <taxon>Lacipirellulaceae</taxon>
        <taxon>Aeoliella</taxon>
    </lineage>
</organism>
<dbReference type="AlphaFoldDB" id="A0A9X2JGN8"/>
<keyword evidence="2" id="KW-1185">Reference proteome</keyword>
<proteinExistence type="predicted"/>
<dbReference type="EMBL" id="JAMXLR010000051">
    <property type="protein sequence ID" value="MCO6045205.1"/>
    <property type="molecule type" value="Genomic_DNA"/>
</dbReference>
<reference evidence="1" key="1">
    <citation type="submission" date="2022-06" db="EMBL/GenBank/DDBJ databases">
        <title>Aeoliella straminimaris, a novel planctomycete from sediments.</title>
        <authorList>
            <person name="Vitorino I.R."/>
            <person name="Lage O.M."/>
        </authorList>
    </citation>
    <scope>NUCLEOTIDE SEQUENCE</scope>
    <source>
        <strain evidence="1">ICT_H6.2</strain>
    </source>
</reference>